<dbReference type="PANTHER" id="PTHR11958:SF63">
    <property type="entry name" value="AMINO ACID TRANSPORTER"/>
    <property type="match status" value="1"/>
</dbReference>
<evidence type="ECO:0000256" key="2">
    <source>
        <dbReference type="ARBA" id="ARBA00006148"/>
    </source>
</evidence>
<evidence type="ECO:0000256" key="9">
    <source>
        <dbReference type="RuleBase" id="RU361216"/>
    </source>
</evidence>
<reference evidence="10" key="1">
    <citation type="submission" date="2017-01" db="EMBL/GenBank/DDBJ databases">
        <title>A deep insight into the sialotranscriptome of adult male and female Cluex tarsalis mosquitoes.</title>
        <authorList>
            <person name="Ribeiro J.M."/>
            <person name="Moreira F."/>
            <person name="Bernard K.A."/>
            <person name="Calvo E."/>
        </authorList>
    </citation>
    <scope>NUCLEOTIDE SEQUENCE</scope>
    <source>
        <strain evidence="10">Kern County</strain>
        <tissue evidence="10">Salivary glands</tissue>
    </source>
</reference>
<feature type="transmembrane region" description="Helical" evidence="9">
    <location>
        <begin position="192"/>
        <end position="212"/>
    </location>
</feature>
<dbReference type="InterPro" id="IPR001991">
    <property type="entry name" value="Na-dicarboxylate_symporter"/>
</dbReference>
<evidence type="ECO:0000256" key="1">
    <source>
        <dbReference type="ARBA" id="ARBA00004141"/>
    </source>
</evidence>
<dbReference type="AlphaFoldDB" id="A0A1Q3FG06"/>
<comment type="subcellular location">
    <subcellularLocation>
        <location evidence="1 9">Membrane</location>
        <topology evidence="1 9">Multi-pass membrane protein</topology>
    </subcellularLocation>
</comment>
<dbReference type="InterPro" id="IPR050746">
    <property type="entry name" value="DAACS"/>
</dbReference>
<dbReference type="GO" id="GO:0005313">
    <property type="term" value="F:L-glutamate transmembrane transporter activity"/>
    <property type="evidence" value="ECO:0007669"/>
    <property type="project" value="TreeGrafter"/>
</dbReference>
<dbReference type="SUPFAM" id="SSF118215">
    <property type="entry name" value="Proton glutamate symport protein"/>
    <property type="match status" value="1"/>
</dbReference>
<dbReference type="GO" id="GO:0015175">
    <property type="term" value="F:neutral L-amino acid transmembrane transporter activity"/>
    <property type="evidence" value="ECO:0007669"/>
    <property type="project" value="TreeGrafter"/>
</dbReference>
<keyword evidence="8" id="KW-0325">Glycoprotein</keyword>
<evidence type="ECO:0000256" key="6">
    <source>
        <dbReference type="ARBA" id="ARBA00022989"/>
    </source>
</evidence>
<protein>
    <recommendedName>
        <fullName evidence="9">Amino acid transporter</fullName>
    </recommendedName>
</protein>
<dbReference type="GO" id="GO:0005886">
    <property type="term" value="C:plasma membrane"/>
    <property type="evidence" value="ECO:0007669"/>
    <property type="project" value="TreeGrafter"/>
</dbReference>
<evidence type="ECO:0000256" key="7">
    <source>
        <dbReference type="ARBA" id="ARBA00023136"/>
    </source>
</evidence>
<dbReference type="EMBL" id="GFDL01008574">
    <property type="protein sequence ID" value="JAV26471.1"/>
    <property type="molecule type" value="Transcribed_RNA"/>
</dbReference>
<feature type="transmembrane region" description="Helical" evidence="9">
    <location>
        <begin position="233"/>
        <end position="254"/>
    </location>
</feature>
<evidence type="ECO:0000256" key="5">
    <source>
        <dbReference type="ARBA" id="ARBA00022847"/>
    </source>
</evidence>
<feature type="transmembrane region" description="Helical" evidence="9">
    <location>
        <begin position="96"/>
        <end position="118"/>
    </location>
</feature>
<dbReference type="Pfam" id="PF00375">
    <property type="entry name" value="SDF"/>
    <property type="match status" value="1"/>
</dbReference>
<proteinExistence type="inferred from homology"/>
<dbReference type="PROSITE" id="PS00714">
    <property type="entry name" value="NA_DICARBOXYL_SYMP_2"/>
    <property type="match status" value="1"/>
</dbReference>
<feature type="transmembrane region" description="Helical" evidence="9">
    <location>
        <begin position="60"/>
        <end position="84"/>
    </location>
</feature>
<keyword evidence="6 9" id="KW-1133">Transmembrane helix</keyword>
<dbReference type="Gene3D" id="1.10.3860.10">
    <property type="entry name" value="Sodium:dicarboxylate symporter"/>
    <property type="match status" value="1"/>
</dbReference>
<dbReference type="PRINTS" id="PR00173">
    <property type="entry name" value="EDTRNSPORT"/>
</dbReference>
<dbReference type="PANTHER" id="PTHR11958">
    <property type="entry name" value="SODIUM/DICARBOXYLATE SYMPORTER-RELATED"/>
    <property type="match status" value="1"/>
</dbReference>
<name>A0A1Q3FG06_CULTA</name>
<comment type="similarity">
    <text evidence="2 9">Belongs to the dicarboxylate/amino acid:cation symporter (DAACS) (TC 2.A.23) family.</text>
</comment>
<sequence>MMKFNKEGFHRFIKQNLLILLTIGGVVIGVALGLGLRDVGKEENLWTQRNVMYVNLVGDLFLRVIKAIILPLIVTSLISAVGSLDTNMSKKIGGLAILYYMTTTILAVLEGVALVITIQPGKRSDDKNDLSEAQRTNVTTADTLLDLIRNIFPPNLVQACLQQHQTVLSPPKANPSEQDLNLWDISSRFVDGTNLIGIVAASITFGVALSAVKKEAPVLLHFIQQLSVAVMKVTGWIIWLSPIGVLSLIAAKFLEMDDLAEVFGKLGLYFAVVVSGITFHGVVVLPAIYFLLTRKNPYTFLLNMGQAIATAFGTSSSSATLPVTLQCLEEKNHIDTRITRFVIPIGTTINMDGTALYEAVAAIFIAQLRGIDLTFGQVLAVAITATAASIGTAAVPQGGLVTLVMVLDSIGLPSEDVSLIIALDWIVNRVRAVVNILGDCFGAGIVAHYSRKDLEDNPLESPKAINVESSIDLNNVTEKVNIS</sequence>
<dbReference type="InterPro" id="IPR036458">
    <property type="entry name" value="Na:dicarbo_symporter_sf"/>
</dbReference>
<accession>A0A1Q3FG06</accession>
<evidence type="ECO:0000256" key="3">
    <source>
        <dbReference type="ARBA" id="ARBA00022448"/>
    </source>
</evidence>
<dbReference type="GO" id="GO:0015501">
    <property type="term" value="F:glutamate:sodium symporter activity"/>
    <property type="evidence" value="ECO:0007669"/>
    <property type="project" value="TreeGrafter"/>
</dbReference>
<keyword evidence="4 9" id="KW-0812">Transmembrane</keyword>
<feature type="transmembrane region" description="Helical" evidence="9">
    <location>
        <begin position="266"/>
        <end position="292"/>
    </location>
</feature>
<keyword evidence="3 9" id="KW-0813">Transport</keyword>
<keyword evidence="5 9" id="KW-0769">Symport</keyword>
<evidence type="ECO:0000256" key="4">
    <source>
        <dbReference type="ARBA" id="ARBA00022692"/>
    </source>
</evidence>
<evidence type="ECO:0000256" key="8">
    <source>
        <dbReference type="ARBA" id="ARBA00023180"/>
    </source>
</evidence>
<organism evidence="10">
    <name type="scientific">Culex tarsalis</name>
    <name type="common">Encephalitis mosquito</name>
    <dbReference type="NCBI Taxonomy" id="7177"/>
    <lineage>
        <taxon>Eukaryota</taxon>
        <taxon>Metazoa</taxon>
        <taxon>Ecdysozoa</taxon>
        <taxon>Arthropoda</taxon>
        <taxon>Hexapoda</taxon>
        <taxon>Insecta</taxon>
        <taxon>Pterygota</taxon>
        <taxon>Neoptera</taxon>
        <taxon>Endopterygota</taxon>
        <taxon>Diptera</taxon>
        <taxon>Nematocera</taxon>
        <taxon>Culicoidea</taxon>
        <taxon>Culicidae</taxon>
        <taxon>Culicinae</taxon>
        <taxon>Culicini</taxon>
        <taxon>Culex</taxon>
        <taxon>Culex</taxon>
    </lineage>
</organism>
<evidence type="ECO:0000313" key="10">
    <source>
        <dbReference type="EMBL" id="JAV26471.1"/>
    </source>
</evidence>
<keyword evidence="7 9" id="KW-0472">Membrane</keyword>
<dbReference type="InterPro" id="IPR018107">
    <property type="entry name" value="Na-dicarboxylate_symporter_CS"/>
</dbReference>